<comment type="subcellular location">
    <subcellularLocation>
        <location evidence="1">Cell membrane</location>
        <topology evidence="1">Multi-pass membrane protein</topology>
    </subcellularLocation>
</comment>
<feature type="transmembrane region" description="Helical" evidence="6">
    <location>
        <begin position="219"/>
        <end position="239"/>
    </location>
</feature>
<dbReference type="AlphaFoldDB" id="A0A6J7XSY8"/>
<dbReference type="PANTHER" id="PTHR34820:SF4">
    <property type="entry name" value="INNER MEMBRANE PROTEIN YEBZ"/>
    <property type="match status" value="1"/>
</dbReference>
<dbReference type="InterPro" id="IPR019108">
    <property type="entry name" value="Caa3_assmbl_CtaG-rel"/>
</dbReference>
<feature type="domain" description="Copper resistance protein D" evidence="7">
    <location>
        <begin position="183"/>
        <end position="278"/>
    </location>
</feature>
<feature type="transmembrane region" description="Helical" evidence="6">
    <location>
        <begin position="186"/>
        <end position="207"/>
    </location>
</feature>
<feature type="transmembrane region" description="Helical" evidence="6">
    <location>
        <begin position="382"/>
        <end position="406"/>
    </location>
</feature>
<feature type="transmembrane region" description="Helical" evidence="6">
    <location>
        <begin position="500"/>
        <end position="521"/>
    </location>
</feature>
<evidence type="ECO:0000259" key="7">
    <source>
        <dbReference type="Pfam" id="PF05425"/>
    </source>
</evidence>
<organism evidence="8">
    <name type="scientific">freshwater metagenome</name>
    <dbReference type="NCBI Taxonomy" id="449393"/>
    <lineage>
        <taxon>unclassified sequences</taxon>
        <taxon>metagenomes</taxon>
        <taxon>ecological metagenomes</taxon>
    </lineage>
</organism>
<evidence type="ECO:0000313" key="8">
    <source>
        <dbReference type="EMBL" id="CAB5240263.1"/>
    </source>
</evidence>
<proteinExistence type="predicted"/>
<feature type="transmembrane region" description="Helical" evidence="6">
    <location>
        <begin position="469"/>
        <end position="488"/>
    </location>
</feature>
<reference evidence="8" key="1">
    <citation type="submission" date="2020-05" db="EMBL/GenBank/DDBJ databases">
        <authorList>
            <person name="Chiriac C."/>
            <person name="Salcher M."/>
            <person name="Ghai R."/>
            <person name="Kavagutti S V."/>
        </authorList>
    </citation>
    <scope>NUCLEOTIDE SEQUENCE</scope>
</reference>
<keyword evidence="4 6" id="KW-1133">Transmembrane helix</keyword>
<gene>
    <name evidence="8" type="ORF">UFOPK3554_00746</name>
</gene>
<feature type="transmembrane region" description="Helical" evidence="6">
    <location>
        <begin position="119"/>
        <end position="137"/>
    </location>
</feature>
<feature type="transmembrane region" description="Helical" evidence="6">
    <location>
        <begin position="251"/>
        <end position="278"/>
    </location>
</feature>
<feature type="transmembrane region" description="Helical" evidence="6">
    <location>
        <begin position="12"/>
        <end position="32"/>
    </location>
</feature>
<keyword evidence="3 6" id="KW-0812">Transmembrane</keyword>
<dbReference type="Pfam" id="PF05425">
    <property type="entry name" value="CopD"/>
    <property type="match status" value="1"/>
</dbReference>
<keyword evidence="5 6" id="KW-0472">Membrane</keyword>
<dbReference type="Pfam" id="PF09678">
    <property type="entry name" value="Caa3_CtaG"/>
    <property type="match status" value="1"/>
</dbReference>
<dbReference type="GO" id="GO:0006825">
    <property type="term" value="P:copper ion transport"/>
    <property type="evidence" value="ECO:0007669"/>
    <property type="project" value="InterPro"/>
</dbReference>
<evidence type="ECO:0000256" key="5">
    <source>
        <dbReference type="ARBA" id="ARBA00023136"/>
    </source>
</evidence>
<name>A0A6J7XSY8_9ZZZZ</name>
<feature type="transmembrane region" description="Helical" evidence="6">
    <location>
        <begin position="149"/>
        <end position="174"/>
    </location>
</feature>
<feature type="transmembrane region" description="Helical" evidence="6">
    <location>
        <begin position="552"/>
        <end position="574"/>
    </location>
</feature>
<dbReference type="EMBL" id="CAFBSG010000009">
    <property type="protein sequence ID" value="CAB5240263.1"/>
    <property type="molecule type" value="Genomic_DNA"/>
</dbReference>
<dbReference type="InterPro" id="IPR008457">
    <property type="entry name" value="Cu-R_CopD_dom"/>
</dbReference>
<keyword evidence="2" id="KW-1003">Cell membrane</keyword>
<evidence type="ECO:0000256" key="4">
    <source>
        <dbReference type="ARBA" id="ARBA00022989"/>
    </source>
</evidence>
<accession>A0A6J7XSY8</accession>
<dbReference type="PANTHER" id="PTHR34820">
    <property type="entry name" value="INNER MEMBRANE PROTEIN YEBZ"/>
    <property type="match status" value="1"/>
</dbReference>
<feature type="transmembrane region" description="Helical" evidence="6">
    <location>
        <begin position="88"/>
        <end position="112"/>
    </location>
</feature>
<dbReference type="GO" id="GO:0005886">
    <property type="term" value="C:plasma membrane"/>
    <property type="evidence" value="ECO:0007669"/>
    <property type="project" value="UniProtKB-SubCell"/>
</dbReference>
<protein>
    <submittedName>
        <fullName evidence="8">Unannotated protein</fullName>
    </submittedName>
</protein>
<feature type="transmembrane region" description="Helical" evidence="6">
    <location>
        <begin position="440"/>
        <end position="463"/>
    </location>
</feature>
<feature type="transmembrane region" description="Helical" evidence="6">
    <location>
        <begin position="53"/>
        <end position="76"/>
    </location>
</feature>
<evidence type="ECO:0000256" key="6">
    <source>
        <dbReference type="SAM" id="Phobius"/>
    </source>
</evidence>
<sequence>MIAALTTFSKFISITGSFATVGSLLTLSFLVLDVEGTLSTSSLKLKRAVQLSAGLWFLASITNILLTLANILGQSFSDVLDLTVIKSFIFQITLGQYLFFQTIVAFIILITIGSVKKTGIVALLFLLSLLGVIAPIFQSHSASSGSHALAIGSLVVHVLALTLWVGGLIALGLFQPEDRAFVYPRFSVLALWAVLAVVMSGSINAWARLDFASAWKTTYAFVVISKIILTIVLIGIGYVNRKKLLKSAGDAIAWPAFLQLVTFEVILMIITLALGAWLSSNQPPLRGAEPAFNAALSVAGISMPDAPTISRVFLAYDADVFVIGALIFAVALYVKGVSVLKARGDSWPIGRTISFALGIATIDFATSGGLGVYAHFSFSYHMVAHMVLGMIAPIGIVLGAPITLALRTLPQGRTSTERGIRGLLIAALHSRYARVLTNPIVALAIFDGSLFVLYFTSLFGGMMQSHQGHLFMNIHFILAGILFFHVIVGVDPNPRKVPHIVRIVILFAAMSIHAFFSIALMSTGTLIDQGYFASLQRPWALDLLADQHAGGAIGWGMGELPILIALVATFIQWVRDDSHETKRIDRNIERMAALGQPDDLAQYNVYLSELAAKDRKVEK</sequence>
<feature type="transmembrane region" description="Helical" evidence="6">
    <location>
        <begin position="355"/>
        <end position="376"/>
    </location>
</feature>
<evidence type="ECO:0000256" key="3">
    <source>
        <dbReference type="ARBA" id="ARBA00022692"/>
    </source>
</evidence>
<evidence type="ECO:0000256" key="2">
    <source>
        <dbReference type="ARBA" id="ARBA00022475"/>
    </source>
</evidence>
<feature type="transmembrane region" description="Helical" evidence="6">
    <location>
        <begin position="313"/>
        <end position="334"/>
    </location>
</feature>
<dbReference type="InterPro" id="IPR032694">
    <property type="entry name" value="CopC/D"/>
</dbReference>
<evidence type="ECO:0000256" key="1">
    <source>
        <dbReference type="ARBA" id="ARBA00004651"/>
    </source>
</evidence>